<feature type="domain" description="PARP12-like CCCH zinc finger tandem" evidence="6">
    <location>
        <begin position="62"/>
        <end position="109"/>
    </location>
</feature>
<dbReference type="GO" id="GO:0005634">
    <property type="term" value="C:nucleus"/>
    <property type="evidence" value="ECO:0007669"/>
    <property type="project" value="TreeGrafter"/>
</dbReference>
<sequence length="272" mass="29740">MPESAIVKYLCGKLGSTNREELVANLDFGDVSTVNEIISNRDRFANAHYNGEKRLIAKTALRLCRRLVCAGPGCSSLHLCKTYLYGECQFVPGRRAKCSFSHDLHSEHNARLLRTHGLEDLDKKEICVLLLQNDMALLPDVCFDYNNTGCRDGCKRIHICEQYLRRNCCCSRAHDFYEPQPFEMLQKSRIPNDLMASMKQLYINKKVLSSIEHKAKQAGQANQVPGTVGAMDGAMGGVGGAGGAFAIGGAGALRGGGGGMRRPPRGKAGTFI</sequence>
<organism evidence="7 8">
    <name type="scientific">Gadus morhua</name>
    <name type="common">Atlantic cod</name>
    <dbReference type="NCBI Taxonomy" id="8049"/>
    <lineage>
        <taxon>Eukaryota</taxon>
        <taxon>Metazoa</taxon>
        <taxon>Chordata</taxon>
        <taxon>Craniata</taxon>
        <taxon>Vertebrata</taxon>
        <taxon>Euteleostomi</taxon>
        <taxon>Actinopterygii</taxon>
        <taxon>Neopterygii</taxon>
        <taxon>Teleostei</taxon>
        <taxon>Neoteleostei</taxon>
        <taxon>Acanthomorphata</taxon>
        <taxon>Zeiogadaria</taxon>
        <taxon>Gadariae</taxon>
        <taxon>Gadiformes</taxon>
        <taxon>Gadoidei</taxon>
        <taxon>Gadidae</taxon>
        <taxon>Gadus</taxon>
    </lineage>
</organism>
<reference evidence="7" key="2">
    <citation type="submission" date="2025-09" db="UniProtKB">
        <authorList>
            <consortium name="Ensembl"/>
        </authorList>
    </citation>
    <scope>IDENTIFICATION</scope>
</reference>
<keyword evidence="4" id="KW-0863">Zinc-finger</keyword>
<dbReference type="OMA" id="CANNGSI"/>
<dbReference type="Ensembl" id="ENSGMOT00000034417.1">
    <property type="protein sequence ID" value="ENSGMOP00000064920.1"/>
    <property type="gene ID" value="ENSGMOG00000001273.2"/>
</dbReference>
<dbReference type="AlphaFoldDB" id="A0A8C5CYE4"/>
<evidence type="ECO:0000256" key="5">
    <source>
        <dbReference type="ARBA" id="ARBA00022833"/>
    </source>
</evidence>
<dbReference type="Pfam" id="PF25261">
    <property type="entry name" value="zf-CCCH_PARP12"/>
    <property type="match status" value="1"/>
</dbReference>
<protein>
    <recommendedName>
        <fullName evidence="6">PARP12-like CCCH zinc finger tandem domain-containing protein</fullName>
    </recommendedName>
</protein>
<evidence type="ECO:0000313" key="7">
    <source>
        <dbReference type="Ensembl" id="ENSGMOP00000064920.1"/>
    </source>
</evidence>
<evidence type="ECO:0000256" key="2">
    <source>
        <dbReference type="ARBA" id="ARBA00022723"/>
    </source>
</evidence>
<dbReference type="Proteomes" id="UP000694546">
    <property type="component" value="Chromosome 4"/>
</dbReference>
<name>A0A8C5CYE4_GADMO</name>
<accession>A0A8C5CYE4</accession>
<dbReference type="GO" id="GO:1990404">
    <property type="term" value="F:NAD+-protein mono-ADP-ribosyltransferase activity"/>
    <property type="evidence" value="ECO:0007669"/>
    <property type="project" value="TreeGrafter"/>
</dbReference>
<evidence type="ECO:0000256" key="3">
    <source>
        <dbReference type="ARBA" id="ARBA00022737"/>
    </source>
</evidence>
<proteinExistence type="predicted"/>
<dbReference type="PANTHER" id="PTHR45740:SF15">
    <property type="entry name" value="ZINC FINGER CCCH TYPE DOMAIN CONTAINING 1-LIKE"/>
    <property type="match status" value="1"/>
</dbReference>
<keyword evidence="8" id="KW-1185">Reference proteome</keyword>
<evidence type="ECO:0000256" key="4">
    <source>
        <dbReference type="ARBA" id="ARBA00022771"/>
    </source>
</evidence>
<dbReference type="GO" id="GO:0003950">
    <property type="term" value="F:NAD+ poly-ADP-ribosyltransferase activity"/>
    <property type="evidence" value="ECO:0007669"/>
    <property type="project" value="TreeGrafter"/>
</dbReference>
<dbReference type="GeneTree" id="ENSGT01030000234982"/>
<dbReference type="InterPro" id="IPR057602">
    <property type="entry name" value="Zfn-CCCH_PARP12"/>
</dbReference>
<keyword evidence="2" id="KW-0479">Metal-binding</keyword>
<dbReference type="PANTHER" id="PTHR45740">
    <property type="entry name" value="POLY [ADP-RIBOSE] POLYMERASE"/>
    <property type="match status" value="1"/>
</dbReference>
<evidence type="ECO:0000259" key="6">
    <source>
        <dbReference type="Pfam" id="PF25261"/>
    </source>
</evidence>
<dbReference type="InterPro" id="IPR051712">
    <property type="entry name" value="ARTD-AVP"/>
</dbReference>
<keyword evidence="1" id="KW-0597">Phosphoprotein</keyword>
<reference evidence="7" key="1">
    <citation type="submission" date="2025-08" db="UniProtKB">
        <authorList>
            <consortium name="Ensembl"/>
        </authorList>
    </citation>
    <scope>IDENTIFICATION</scope>
</reference>
<evidence type="ECO:0000313" key="8">
    <source>
        <dbReference type="Proteomes" id="UP000694546"/>
    </source>
</evidence>
<keyword evidence="3" id="KW-0677">Repeat</keyword>
<evidence type="ECO:0000256" key="1">
    <source>
        <dbReference type="ARBA" id="ARBA00022553"/>
    </source>
</evidence>
<dbReference type="GO" id="GO:0008270">
    <property type="term" value="F:zinc ion binding"/>
    <property type="evidence" value="ECO:0007669"/>
    <property type="project" value="UniProtKB-KW"/>
</dbReference>
<keyword evidence="5" id="KW-0862">Zinc</keyword>